<feature type="compositionally biased region" description="Low complexity" evidence="1">
    <location>
        <begin position="19"/>
        <end position="32"/>
    </location>
</feature>
<sequence length="152" mass="16802">KTHGSVSDEKSQPKDCVLSPGNSSRSNASFSSLEDMNEGKSTHEKFVKKSAFQKPDDSKRDASTEKQGGKSERQQHVESRNARDLKLSNTDPNRQQDLKKRASSDSINYRLSFLSDDKEKSAVKRLSTGSLNPVLKVVEESQNDKLSTKSGA</sequence>
<proteinExistence type="predicted"/>
<dbReference type="Proteomes" id="UP001497497">
    <property type="component" value="Unassembled WGS sequence"/>
</dbReference>
<name>A0AAV2ICG9_LYMST</name>
<feature type="compositionally biased region" description="Basic and acidic residues" evidence="1">
    <location>
        <begin position="1"/>
        <end position="13"/>
    </location>
</feature>
<evidence type="ECO:0000313" key="3">
    <source>
        <dbReference type="Proteomes" id="UP001497497"/>
    </source>
</evidence>
<feature type="compositionally biased region" description="Basic and acidic residues" evidence="1">
    <location>
        <begin position="54"/>
        <end position="86"/>
    </location>
</feature>
<reference evidence="2 3" key="1">
    <citation type="submission" date="2024-04" db="EMBL/GenBank/DDBJ databases">
        <authorList>
            <consortium name="Genoscope - CEA"/>
            <person name="William W."/>
        </authorList>
    </citation>
    <scope>NUCLEOTIDE SEQUENCE [LARGE SCALE GENOMIC DNA]</scope>
</reference>
<evidence type="ECO:0000313" key="2">
    <source>
        <dbReference type="EMBL" id="CAL1543970.1"/>
    </source>
</evidence>
<protein>
    <submittedName>
        <fullName evidence="2">Uncharacterized protein</fullName>
    </submittedName>
</protein>
<dbReference type="EMBL" id="CAXITT010000586">
    <property type="protein sequence ID" value="CAL1543970.1"/>
    <property type="molecule type" value="Genomic_DNA"/>
</dbReference>
<feature type="compositionally biased region" description="Basic and acidic residues" evidence="1">
    <location>
        <begin position="94"/>
        <end position="103"/>
    </location>
</feature>
<feature type="non-terminal residue" evidence="2">
    <location>
        <position position="152"/>
    </location>
</feature>
<feature type="non-terminal residue" evidence="2">
    <location>
        <position position="1"/>
    </location>
</feature>
<feature type="region of interest" description="Disordered" evidence="1">
    <location>
        <begin position="1"/>
        <end position="106"/>
    </location>
</feature>
<accession>A0AAV2ICG9</accession>
<feature type="compositionally biased region" description="Basic and acidic residues" evidence="1">
    <location>
        <begin position="37"/>
        <end position="47"/>
    </location>
</feature>
<dbReference type="AlphaFoldDB" id="A0AAV2ICG9"/>
<organism evidence="2 3">
    <name type="scientific">Lymnaea stagnalis</name>
    <name type="common">Great pond snail</name>
    <name type="synonym">Helix stagnalis</name>
    <dbReference type="NCBI Taxonomy" id="6523"/>
    <lineage>
        <taxon>Eukaryota</taxon>
        <taxon>Metazoa</taxon>
        <taxon>Spiralia</taxon>
        <taxon>Lophotrochozoa</taxon>
        <taxon>Mollusca</taxon>
        <taxon>Gastropoda</taxon>
        <taxon>Heterobranchia</taxon>
        <taxon>Euthyneura</taxon>
        <taxon>Panpulmonata</taxon>
        <taxon>Hygrophila</taxon>
        <taxon>Lymnaeoidea</taxon>
        <taxon>Lymnaeidae</taxon>
        <taxon>Lymnaea</taxon>
    </lineage>
</organism>
<gene>
    <name evidence="2" type="ORF">GSLYS_00017483001</name>
</gene>
<comment type="caution">
    <text evidence="2">The sequence shown here is derived from an EMBL/GenBank/DDBJ whole genome shotgun (WGS) entry which is preliminary data.</text>
</comment>
<evidence type="ECO:0000256" key="1">
    <source>
        <dbReference type="SAM" id="MobiDB-lite"/>
    </source>
</evidence>
<keyword evidence="3" id="KW-1185">Reference proteome</keyword>